<evidence type="ECO:0008006" key="3">
    <source>
        <dbReference type="Google" id="ProtNLM"/>
    </source>
</evidence>
<name>C5CWH4_VARPS</name>
<dbReference type="AlphaFoldDB" id="C5CWH4"/>
<accession>C5CWH4</accession>
<feature type="region of interest" description="Disordered" evidence="1">
    <location>
        <begin position="1"/>
        <end position="29"/>
    </location>
</feature>
<protein>
    <recommendedName>
        <fullName evidence="3">DUF3363 domain-containing protein</fullName>
    </recommendedName>
</protein>
<feature type="region of interest" description="Disordered" evidence="1">
    <location>
        <begin position="40"/>
        <end position="59"/>
    </location>
</feature>
<evidence type="ECO:0000256" key="1">
    <source>
        <dbReference type="SAM" id="MobiDB-lite"/>
    </source>
</evidence>
<dbReference type="eggNOG" id="COG3843">
    <property type="taxonomic scope" value="Bacteria"/>
</dbReference>
<sequence>MASRKELDGERFRVRPAAPKSRAGPRPERFVSRVLREVSKTGAKASGKRAGRPASTFGRGRGRVAAGMAVDRLGEHARRVVIKGRFVVLRKAGVNSVSTHLRYIERDGVTRDGQRGQAYGPGTDVADLKAFEERGSGDRHQFRFIVSAEDAMELEDLRGFTRQLMQRMAVDLETPLDWVAVDHWDTDNPHTHIVLNGRTAGKEDLIIAPDYIAQGMRLRASEIATEWLGPRTELEMRQSLQREVEQQRFTGLDRALLHQAVAETVDLTGRPGDRERQNLLRARLQRLEAMALAERIDANRWRLAPNMARTLTEISEREEALDIMRRALQGQQRECVFDGASVTPVMGRIVGKGLADELHDRGYLVVDGIDGRAHYLKLPGRADLSALPVGGIVEAKPPGRERAVDNSIAAIIQDGIYKSADHLVRLEQAADRDPQATIDVHVRRLEALRRSGVVACVADGVWQVPPDLVRKGQRHDAQKSMGLTIELRSHLPIDQQVRAIGATWLDRQLIGEGGGLAAQGFGAQIREAMRRRADFLVGLGLAEHRGNRVVLARNLFRSGGSLGKGCAKAD</sequence>
<dbReference type="OrthoDB" id="9809969at2"/>
<proteinExistence type="predicted"/>
<dbReference type="STRING" id="543728.Vapar_2091"/>
<organism evidence="2">
    <name type="scientific">Variovorax paradoxus (strain S110)</name>
    <dbReference type="NCBI Taxonomy" id="543728"/>
    <lineage>
        <taxon>Bacteria</taxon>
        <taxon>Pseudomonadati</taxon>
        <taxon>Pseudomonadota</taxon>
        <taxon>Betaproteobacteria</taxon>
        <taxon>Burkholderiales</taxon>
        <taxon>Comamonadaceae</taxon>
        <taxon>Variovorax</taxon>
    </lineage>
</organism>
<evidence type="ECO:0000313" key="2">
    <source>
        <dbReference type="EMBL" id="ACS18729.1"/>
    </source>
</evidence>
<reference evidence="2" key="1">
    <citation type="submission" date="2009-06" db="EMBL/GenBank/DDBJ databases">
        <title>Complete sequence of chromosome 1 of Variovorax paradoxus S110.</title>
        <authorList>
            <consortium name="US DOE Joint Genome Institute"/>
            <person name="Lucas S."/>
            <person name="Copeland A."/>
            <person name="Lapidus A."/>
            <person name="Glavina del Rio T."/>
            <person name="Tice H."/>
            <person name="Bruce D."/>
            <person name="Goodwin L."/>
            <person name="Pitluck S."/>
            <person name="Chertkov O."/>
            <person name="Brettin T."/>
            <person name="Detter J.C."/>
            <person name="Han C."/>
            <person name="Larimer F."/>
            <person name="Land M."/>
            <person name="Hauser L."/>
            <person name="Kyrpides N."/>
            <person name="Ovchinnikova G."/>
            <person name="Orwin P."/>
            <person name="Leadbetter J.R."/>
            <person name="Spain J.C."/>
            <person name="Han J.I."/>
        </authorList>
    </citation>
    <scope>NUCLEOTIDE SEQUENCE</scope>
    <source>
        <strain evidence="2">S110</strain>
    </source>
</reference>
<feature type="compositionally biased region" description="Basic and acidic residues" evidence="1">
    <location>
        <begin position="1"/>
        <end position="13"/>
    </location>
</feature>
<dbReference type="HOGENOM" id="CLU_027492_1_0_4"/>
<gene>
    <name evidence="2" type="ordered locus">Vapar_2091</name>
</gene>
<dbReference type="EMBL" id="CP001635">
    <property type="protein sequence ID" value="ACS18729.1"/>
    <property type="molecule type" value="Genomic_DNA"/>
</dbReference>
<dbReference type="KEGG" id="vap:Vapar_2091"/>
<dbReference type="InterPro" id="IPR021795">
    <property type="entry name" value="DUF3363"/>
</dbReference>
<dbReference type="Pfam" id="PF11843">
    <property type="entry name" value="DUF3363"/>
    <property type="match status" value="1"/>
</dbReference>